<dbReference type="EMBL" id="BEXB01000002">
    <property type="protein sequence ID" value="GAY74922.1"/>
    <property type="molecule type" value="Genomic_DNA"/>
</dbReference>
<feature type="region of interest" description="Disordered" evidence="1">
    <location>
        <begin position="38"/>
        <end position="99"/>
    </location>
</feature>
<proteinExistence type="predicted"/>
<evidence type="ECO:0000256" key="1">
    <source>
        <dbReference type="SAM" id="MobiDB-lite"/>
    </source>
</evidence>
<dbReference type="AlphaFoldDB" id="A0A4Y1Z7A7"/>
<dbReference type="InterPro" id="IPR046208">
    <property type="entry name" value="DUF6241"/>
</dbReference>
<gene>
    <name evidence="2" type="ORF">NBRC111894_476</name>
</gene>
<reference evidence="2 3" key="1">
    <citation type="submission" date="2017-11" db="EMBL/GenBank/DDBJ databases">
        <title>Draft Genome Sequence of Sporolactobacillus inulinus NBRC 111894 Isolated from Koso, a Japanese Sugar-Vegetable Fermented Beverage.</title>
        <authorList>
            <person name="Chiou T.Y."/>
            <person name="Oshima K."/>
            <person name="Suda W."/>
            <person name="Hattori M."/>
            <person name="Takahashi T."/>
        </authorList>
    </citation>
    <scope>NUCLEOTIDE SEQUENCE [LARGE SCALE GENOMIC DNA]</scope>
    <source>
        <strain evidence="2 3">NBRC111894</strain>
    </source>
</reference>
<accession>A0A4Y1Z7A7</accession>
<evidence type="ECO:0000313" key="2">
    <source>
        <dbReference type="EMBL" id="GAY74922.1"/>
    </source>
</evidence>
<name>A0A4Y1Z7A7_9BACL</name>
<dbReference type="Proteomes" id="UP000319716">
    <property type="component" value="Unassembled WGS sequence"/>
</dbReference>
<feature type="compositionally biased region" description="Basic and acidic residues" evidence="1">
    <location>
        <begin position="75"/>
        <end position="93"/>
    </location>
</feature>
<feature type="compositionally biased region" description="Polar residues" evidence="1">
    <location>
        <begin position="46"/>
        <end position="65"/>
    </location>
</feature>
<evidence type="ECO:0000313" key="3">
    <source>
        <dbReference type="Proteomes" id="UP000319716"/>
    </source>
</evidence>
<comment type="caution">
    <text evidence="2">The sequence shown here is derived from an EMBL/GenBank/DDBJ whole genome shotgun (WGS) entry which is preliminary data.</text>
</comment>
<protein>
    <submittedName>
        <fullName evidence="2">Uncharacterized protein</fullName>
    </submittedName>
</protein>
<dbReference type="Pfam" id="PF19754">
    <property type="entry name" value="DUF6241"/>
    <property type="match status" value="1"/>
</dbReference>
<organism evidence="2 3">
    <name type="scientific">Sporolactobacillus inulinus</name>
    <dbReference type="NCBI Taxonomy" id="2078"/>
    <lineage>
        <taxon>Bacteria</taxon>
        <taxon>Bacillati</taxon>
        <taxon>Bacillota</taxon>
        <taxon>Bacilli</taxon>
        <taxon>Bacillales</taxon>
        <taxon>Sporolactobacillaceae</taxon>
        <taxon>Sporolactobacillus</taxon>
    </lineage>
</organism>
<sequence length="184" mass="21297">MKVMRAVTLGSLIVIVASAGFVFANNLLVMHPKKVYGHTQKRQNHQKSSVEQLKSTSNESLSMTPSDMGLTPEQYAEKYPSKDLSSEESKKGLDVIQNPNPFGDEYKNRGIVDDSDIQRYILRMVRDKNEISYKRIDWLLSAIMLDKMDLKHKNVYNKVLKRWKANDFSQLQIDQRTIENLQIY</sequence>